<dbReference type="PANTHER" id="PTHR46118:SF4">
    <property type="entry name" value="PROTEIN ABHD11"/>
    <property type="match status" value="1"/>
</dbReference>
<evidence type="ECO:0000256" key="6">
    <source>
        <dbReference type="ARBA" id="ARBA00043742"/>
    </source>
</evidence>
<gene>
    <name evidence="13" type="ORF">RN001_010274</name>
</gene>
<comment type="caution">
    <text evidence="13">The sequence shown here is derived from an EMBL/GenBank/DDBJ whole genome shotgun (WGS) entry which is preliminary data.</text>
</comment>
<dbReference type="InterPro" id="IPR029058">
    <property type="entry name" value="AB_hydrolase_fold"/>
</dbReference>
<comment type="catalytic activity">
    <reaction evidence="6">
        <text>a 1,3-diacyl-sn-glycerol + H2O = a 1-acyl-sn-glycerol + a fatty acid + H(+)</text>
        <dbReference type="Rhea" id="RHEA:38503"/>
        <dbReference type="ChEBI" id="CHEBI:15377"/>
        <dbReference type="ChEBI" id="CHEBI:15378"/>
        <dbReference type="ChEBI" id="CHEBI:28868"/>
        <dbReference type="ChEBI" id="CHEBI:64683"/>
        <dbReference type="ChEBI" id="CHEBI:77272"/>
    </reaction>
</comment>
<evidence type="ECO:0000256" key="8">
    <source>
        <dbReference type="ARBA" id="ARBA00048283"/>
    </source>
</evidence>
<protein>
    <recommendedName>
        <fullName evidence="7">sn-1-specific diacylglycerol lipase ABHD11</fullName>
        <ecNumber evidence="3">3.1.1.116</ecNumber>
    </recommendedName>
    <alternativeName>
        <fullName evidence="4">Alpha/beta hydrolase domain-containing protein 11</fullName>
    </alternativeName>
</protein>
<evidence type="ECO:0000259" key="12">
    <source>
        <dbReference type="Pfam" id="PF00561"/>
    </source>
</evidence>
<feature type="domain" description="AB hydrolase-1" evidence="12">
    <location>
        <begin position="43"/>
        <end position="283"/>
    </location>
</feature>
<keyword evidence="14" id="KW-1185">Reference proteome</keyword>
<evidence type="ECO:0000256" key="5">
    <source>
        <dbReference type="ARBA" id="ARBA00043667"/>
    </source>
</evidence>
<dbReference type="GO" id="GO:0005739">
    <property type="term" value="C:mitochondrion"/>
    <property type="evidence" value="ECO:0007669"/>
    <property type="project" value="TreeGrafter"/>
</dbReference>
<dbReference type="EC" id="3.1.1.116" evidence="3"/>
<proteinExistence type="inferred from homology"/>
<comment type="similarity">
    <text evidence="1">Belongs to the AB hydrolase superfamily.</text>
</comment>
<dbReference type="SUPFAM" id="SSF53474">
    <property type="entry name" value="alpha/beta-Hydrolases"/>
    <property type="match status" value="1"/>
</dbReference>
<dbReference type="Gene3D" id="3.40.50.1820">
    <property type="entry name" value="alpha/beta hydrolase"/>
    <property type="match status" value="1"/>
</dbReference>
<name>A0AAN7SN89_9COLE</name>
<reference evidence="14" key="1">
    <citation type="submission" date="2023-01" db="EMBL/GenBank/DDBJ databases">
        <title>Key to firefly adult light organ development and bioluminescence: homeobox transcription factors regulate luciferase expression and transportation to peroxisome.</title>
        <authorList>
            <person name="Fu X."/>
        </authorList>
    </citation>
    <scope>NUCLEOTIDE SEQUENCE [LARGE SCALE GENOMIC DNA]</scope>
</reference>
<evidence type="ECO:0000256" key="1">
    <source>
        <dbReference type="ARBA" id="ARBA00008645"/>
    </source>
</evidence>
<evidence type="ECO:0000256" key="7">
    <source>
        <dbReference type="ARBA" id="ARBA00044064"/>
    </source>
</evidence>
<comment type="catalytic activity">
    <reaction evidence="9">
        <text>1,2-didecanoylglycerol + H2O = decanoylglycerol + decanoate + H(+)</text>
        <dbReference type="Rhea" id="RHEA:48596"/>
        <dbReference type="ChEBI" id="CHEBI:11152"/>
        <dbReference type="ChEBI" id="CHEBI:15377"/>
        <dbReference type="ChEBI" id="CHEBI:15378"/>
        <dbReference type="ChEBI" id="CHEBI:27689"/>
        <dbReference type="ChEBI" id="CHEBI:90605"/>
    </reaction>
</comment>
<evidence type="ECO:0000256" key="10">
    <source>
        <dbReference type="ARBA" id="ARBA00048513"/>
    </source>
</evidence>
<organism evidence="13 14">
    <name type="scientific">Aquatica leii</name>
    <dbReference type="NCBI Taxonomy" id="1421715"/>
    <lineage>
        <taxon>Eukaryota</taxon>
        <taxon>Metazoa</taxon>
        <taxon>Ecdysozoa</taxon>
        <taxon>Arthropoda</taxon>
        <taxon>Hexapoda</taxon>
        <taxon>Insecta</taxon>
        <taxon>Pterygota</taxon>
        <taxon>Neoptera</taxon>
        <taxon>Endopterygota</taxon>
        <taxon>Coleoptera</taxon>
        <taxon>Polyphaga</taxon>
        <taxon>Elateriformia</taxon>
        <taxon>Elateroidea</taxon>
        <taxon>Lampyridae</taxon>
        <taxon>Luciolinae</taxon>
        <taxon>Aquatica</taxon>
    </lineage>
</organism>
<dbReference type="Proteomes" id="UP001353858">
    <property type="component" value="Unassembled WGS sequence"/>
</dbReference>
<dbReference type="PRINTS" id="PR00111">
    <property type="entry name" value="ABHYDROLASE"/>
</dbReference>
<comment type="catalytic activity">
    <reaction evidence="5">
        <text>a 1,2-diacyl-sn-glycerol + H2O = a 2-acylglycerol + a fatty acid + H(+)</text>
        <dbReference type="Rhea" id="RHEA:33275"/>
        <dbReference type="ChEBI" id="CHEBI:15377"/>
        <dbReference type="ChEBI" id="CHEBI:15378"/>
        <dbReference type="ChEBI" id="CHEBI:17389"/>
        <dbReference type="ChEBI" id="CHEBI:17815"/>
        <dbReference type="ChEBI" id="CHEBI:28868"/>
        <dbReference type="EC" id="3.1.1.116"/>
    </reaction>
</comment>
<keyword evidence="2" id="KW-0378">Hydrolase</keyword>
<dbReference type="EMBL" id="JARPUR010000004">
    <property type="protein sequence ID" value="KAK4877768.1"/>
    <property type="molecule type" value="Genomic_DNA"/>
</dbReference>
<sequence length="300" mass="33937">MRFLGVVHKNVRFYGTYYNLEPIDMAFASYESILTYKESPPSPLIIMHGMLGSKTNWNSLCKAFQKRTNPQRKIIAVDARNHGDSPHTAHHTYPHIAEDIKEFLTRQKIQKACLLGHSMGGRAMMYFALKYPNFVDKLIIEDMSPATTSPTLRKMPTLFMALQNVKLPSNTPLSTARLNADAQLAKSISDKGLRSFLLTNLTQKSDGSFVWRPNISVLVNNFTEHIATFPMTRNIFNGPVLFVAGGVSDFIQKSDDLIIKQLFPKSQMKVIDGAGHWLHSEKPNEFLQICLEFLNEKSTD</sequence>
<evidence type="ECO:0000256" key="2">
    <source>
        <dbReference type="ARBA" id="ARBA00022801"/>
    </source>
</evidence>
<comment type="catalytic activity">
    <reaction evidence="8">
        <text>1-octadecanoyl-2-(4Z,7Z,10Z,13Z,16Z,19Z-docosahexaenoyl)-sn-glycerol + H2O = 2-(4Z,7Z,10Z,13Z,16Z,19Z-docosahexaenoyl)-glycerol + octadecanoate + H(+)</text>
        <dbReference type="Rhea" id="RHEA:77107"/>
        <dbReference type="ChEBI" id="CHEBI:15377"/>
        <dbReference type="ChEBI" id="CHEBI:15378"/>
        <dbReference type="ChEBI" id="CHEBI:25629"/>
        <dbReference type="ChEBI" id="CHEBI:77129"/>
        <dbReference type="ChEBI" id="CHEBI:186738"/>
    </reaction>
</comment>
<evidence type="ECO:0000256" key="4">
    <source>
        <dbReference type="ARBA" id="ARBA00042703"/>
    </source>
</evidence>
<evidence type="ECO:0000313" key="13">
    <source>
        <dbReference type="EMBL" id="KAK4877768.1"/>
    </source>
</evidence>
<dbReference type="Pfam" id="PF00561">
    <property type="entry name" value="Abhydrolase_1"/>
    <property type="match status" value="1"/>
</dbReference>
<dbReference type="GO" id="GO:0052689">
    <property type="term" value="F:carboxylic ester hydrolase activity"/>
    <property type="evidence" value="ECO:0007669"/>
    <property type="project" value="TreeGrafter"/>
</dbReference>
<accession>A0AAN7SN89</accession>
<comment type="catalytic activity">
    <reaction evidence="11">
        <text>1-octadecanoyl-2-(5Z,8Z,11Z,14Z-eicosatetraenoyl)-sn-glycerol + H2O = 2-(5Z,8Z,11Z,14Z-eicosatetraenoyl)-glycerol + octadecanoate + H(+)</text>
        <dbReference type="Rhea" id="RHEA:38507"/>
        <dbReference type="ChEBI" id="CHEBI:15377"/>
        <dbReference type="ChEBI" id="CHEBI:15378"/>
        <dbReference type="ChEBI" id="CHEBI:25629"/>
        <dbReference type="ChEBI" id="CHEBI:52392"/>
        <dbReference type="ChEBI" id="CHEBI:75728"/>
    </reaction>
</comment>
<dbReference type="InterPro" id="IPR000073">
    <property type="entry name" value="AB_hydrolase_1"/>
</dbReference>
<comment type="catalytic activity">
    <reaction evidence="10">
        <text>1-octadecanoyl-2-(9Z-octadecenoyl)-sn-glycerol + H2O = 2-(9Z-octadecenoyl)-glycerol + octadecanoate + H(+)</text>
        <dbReference type="Rhea" id="RHEA:77103"/>
        <dbReference type="ChEBI" id="CHEBI:15377"/>
        <dbReference type="ChEBI" id="CHEBI:15378"/>
        <dbReference type="ChEBI" id="CHEBI:25629"/>
        <dbReference type="ChEBI" id="CHEBI:73990"/>
        <dbReference type="ChEBI" id="CHEBI:75468"/>
    </reaction>
</comment>
<evidence type="ECO:0000313" key="14">
    <source>
        <dbReference type="Proteomes" id="UP001353858"/>
    </source>
</evidence>
<dbReference type="AlphaFoldDB" id="A0AAN7SN89"/>
<dbReference type="PANTHER" id="PTHR46118">
    <property type="entry name" value="PROTEIN ABHD11"/>
    <property type="match status" value="1"/>
</dbReference>
<evidence type="ECO:0000256" key="3">
    <source>
        <dbReference type="ARBA" id="ARBA00026104"/>
    </source>
</evidence>
<evidence type="ECO:0000256" key="11">
    <source>
        <dbReference type="ARBA" id="ARBA00048919"/>
    </source>
</evidence>
<evidence type="ECO:0000256" key="9">
    <source>
        <dbReference type="ARBA" id="ARBA00048504"/>
    </source>
</evidence>